<feature type="domain" description="PPIase FKBP-type" evidence="8">
    <location>
        <begin position="53"/>
        <end position="151"/>
    </location>
</feature>
<keyword evidence="7" id="KW-0732">Signal</keyword>
<feature type="signal peptide" evidence="7">
    <location>
        <begin position="1"/>
        <end position="21"/>
    </location>
</feature>
<dbReference type="InterPro" id="IPR001179">
    <property type="entry name" value="PPIase_FKBP_dom"/>
</dbReference>
<dbReference type="RefSeq" id="WP_229474661.1">
    <property type="nucleotide sequence ID" value="NZ_VLLB01000007.1"/>
</dbReference>
<evidence type="ECO:0000256" key="4">
    <source>
        <dbReference type="ARBA" id="ARBA00023235"/>
    </source>
</evidence>
<evidence type="ECO:0000313" key="9">
    <source>
        <dbReference type="EMBL" id="TWI62945.1"/>
    </source>
</evidence>
<dbReference type="GO" id="GO:0003755">
    <property type="term" value="F:peptidyl-prolyl cis-trans isomerase activity"/>
    <property type="evidence" value="ECO:0007669"/>
    <property type="project" value="UniProtKB-UniRule"/>
</dbReference>
<dbReference type="PANTHER" id="PTHR43811:SF19">
    <property type="entry name" value="39 KDA FK506-BINDING NUCLEAR PROTEIN"/>
    <property type="match status" value="1"/>
</dbReference>
<evidence type="ECO:0000256" key="1">
    <source>
        <dbReference type="ARBA" id="ARBA00000971"/>
    </source>
</evidence>
<keyword evidence="4 5" id="KW-0413">Isomerase</keyword>
<accession>A0A562R1I7</accession>
<dbReference type="Pfam" id="PF00254">
    <property type="entry name" value="FKBP_C"/>
    <property type="match status" value="1"/>
</dbReference>
<dbReference type="Proteomes" id="UP000318431">
    <property type="component" value="Unassembled WGS sequence"/>
</dbReference>
<evidence type="ECO:0000313" key="10">
    <source>
        <dbReference type="Proteomes" id="UP000318431"/>
    </source>
</evidence>
<evidence type="ECO:0000256" key="6">
    <source>
        <dbReference type="RuleBase" id="RU003915"/>
    </source>
</evidence>
<organism evidence="9 10">
    <name type="scientific">Pseudoduganella lurida</name>
    <dbReference type="NCBI Taxonomy" id="1036180"/>
    <lineage>
        <taxon>Bacteria</taxon>
        <taxon>Pseudomonadati</taxon>
        <taxon>Pseudomonadota</taxon>
        <taxon>Betaproteobacteria</taxon>
        <taxon>Burkholderiales</taxon>
        <taxon>Oxalobacteraceae</taxon>
        <taxon>Telluria group</taxon>
        <taxon>Pseudoduganella</taxon>
    </lineage>
</organism>
<protein>
    <recommendedName>
        <fullName evidence="6">Peptidyl-prolyl cis-trans isomerase</fullName>
        <ecNumber evidence="6">5.2.1.8</ecNumber>
    </recommendedName>
</protein>
<comment type="similarity">
    <text evidence="2 6">Belongs to the FKBP-type PPIase family.</text>
</comment>
<sequence length="152" mass="15436">MKSMFKLLATLACAMALTACGGGDDDVAIAAPAVANLSQIDMTVGTGIEATAGDSVTVAYSGWVYDSTKTDNKGSLFDSATSASPFTFVLGKGTVIAGWDQGVPGMKVGGKRRLTIPASLAYGAQSLTAANGTVIPANSPLVFEIEVLAIKR</sequence>
<evidence type="ECO:0000256" key="7">
    <source>
        <dbReference type="SAM" id="SignalP"/>
    </source>
</evidence>
<reference evidence="9 10" key="1">
    <citation type="journal article" date="2015" name="Stand. Genomic Sci.">
        <title>Genomic Encyclopedia of Bacterial and Archaeal Type Strains, Phase III: the genomes of soil and plant-associated and newly described type strains.</title>
        <authorList>
            <person name="Whitman W.B."/>
            <person name="Woyke T."/>
            <person name="Klenk H.P."/>
            <person name="Zhou Y."/>
            <person name="Lilburn T.G."/>
            <person name="Beck B.J."/>
            <person name="De Vos P."/>
            <person name="Vandamme P."/>
            <person name="Eisen J.A."/>
            <person name="Garrity G."/>
            <person name="Hugenholtz P."/>
            <person name="Kyrpides N.C."/>
        </authorList>
    </citation>
    <scope>NUCLEOTIDE SEQUENCE [LARGE SCALE GENOMIC DNA]</scope>
    <source>
        <strain evidence="9 10">CGMCC 1.10822</strain>
    </source>
</reference>
<keyword evidence="10" id="KW-1185">Reference proteome</keyword>
<dbReference type="Gene3D" id="3.10.50.40">
    <property type="match status" value="1"/>
</dbReference>
<comment type="catalytic activity">
    <reaction evidence="1 5 6">
        <text>[protein]-peptidylproline (omega=180) = [protein]-peptidylproline (omega=0)</text>
        <dbReference type="Rhea" id="RHEA:16237"/>
        <dbReference type="Rhea" id="RHEA-COMP:10747"/>
        <dbReference type="Rhea" id="RHEA-COMP:10748"/>
        <dbReference type="ChEBI" id="CHEBI:83833"/>
        <dbReference type="ChEBI" id="CHEBI:83834"/>
        <dbReference type="EC" id="5.2.1.8"/>
    </reaction>
</comment>
<proteinExistence type="inferred from homology"/>
<gene>
    <name evidence="9" type="ORF">IP91_03784</name>
</gene>
<evidence type="ECO:0000259" key="8">
    <source>
        <dbReference type="PROSITE" id="PS50059"/>
    </source>
</evidence>
<dbReference type="PANTHER" id="PTHR43811">
    <property type="entry name" value="FKBP-TYPE PEPTIDYL-PROLYL CIS-TRANS ISOMERASE FKPA"/>
    <property type="match status" value="1"/>
</dbReference>
<dbReference type="PROSITE" id="PS50059">
    <property type="entry name" value="FKBP_PPIASE"/>
    <property type="match status" value="1"/>
</dbReference>
<evidence type="ECO:0000256" key="5">
    <source>
        <dbReference type="PROSITE-ProRule" id="PRU00277"/>
    </source>
</evidence>
<dbReference type="EMBL" id="VLLB01000007">
    <property type="protein sequence ID" value="TWI62945.1"/>
    <property type="molecule type" value="Genomic_DNA"/>
</dbReference>
<keyword evidence="3 5" id="KW-0697">Rotamase</keyword>
<dbReference type="SUPFAM" id="SSF54534">
    <property type="entry name" value="FKBP-like"/>
    <property type="match status" value="1"/>
</dbReference>
<comment type="caution">
    <text evidence="9">The sequence shown here is derived from an EMBL/GenBank/DDBJ whole genome shotgun (WGS) entry which is preliminary data.</text>
</comment>
<evidence type="ECO:0000256" key="2">
    <source>
        <dbReference type="ARBA" id="ARBA00006577"/>
    </source>
</evidence>
<feature type="chain" id="PRO_5022048441" description="Peptidyl-prolyl cis-trans isomerase" evidence="7">
    <location>
        <begin position="22"/>
        <end position="152"/>
    </location>
</feature>
<dbReference type="EC" id="5.2.1.8" evidence="6"/>
<dbReference type="PROSITE" id="PS51257">
    <property type="entry name" value="PROKAR_LIPOPROTEIN"/>
    <property type="match status" value="1"/>
</dbReference>
<evidence type="ECO:0000256" key="3">
    <source>
        <dbReference type="ARBA" id="ARBA00023110"/>
    </source>
</evidence>
<dbReference type="InterPro" id="IPR046357">
    <property type="entry name" value="PPIase_dom_sf"/>
</dbReference>
<dbReference type="AlphaFoldDB" id="A0A562R1I7"/>
<name>A0A562R1I7_9BURK</name>